<organism evidence="1 2">
    <name type="scientific">Anaeromyces robustus</name>
    <dbReference type="NCBI Taxonomy" id="1754192"/>
    <lineage>
        <taxon>Eukaryota</taxon>
        <taxon>Fungi</taxon>
        <taxon>Fungi incertae sedis</taxon>
        <taxon>Chytridiomycota</taxon>
        <taxon>Chytridiomycota incertae sedis</taxon>
        <taxon>Neocallimastigomycetes</taxon>
        <taxon>Neocallimastigales</taxon>
        <taxon>Neocallimastigaceae</taxon>
        <taxon>Anaeromyces</taxon>
    </lineage>
</organism>
<dbReference type="AlphaFoldDB" id="A0A1Y1VSW3"/>
<protein>
    <submittedName>
        <fullName evidence="1">Uncharacterized protein</fullName>
    </submittedName>
</protein>
<dbReference type="OrthoDB" id="10564763at2759"/>
<name>A0A1Y1VSW3_9FUNG</name>
<comment type="caution">
    <text evidence="1">The sequence shown here is derived from an EMBL/GenBank/DDBJ whole genome shotgun (WGS) entry which is preliminary data.</text>
</comment>
<dbReference type="Proteomes" id="UP000193944">
    <property type="component" value="Unassembled WGS sequence"/>
</dbReference>
<dbReference type="STRING" id="1754192.A0A1Y1VSW3"/>
<gene>
    <name evidence="1" type="ORF">BCR32DRAFT_251139</name>
</gene>
<reference evidence="1 2" key="1">
    <citation type="submission" date="2016-08" db="EMBL/GenBank/DDBJ databases">
        <title>A Parts List for Fungal Cellulosomes Revealed by Comparative Genomics.</title>
        <authorList>
            <consortium name="DOE Joint Genome Institute"/>
            <person name="Haitjema C.H."/>
            <person name="Gilmore S.P."/>
            <person name="Henske J.K."/>
            <person name="Solomon K.V."/>
            <person name="De Groot R."/>
            <person name="Kuo A."/>
            <person name="Mondo S.J."/>
            <person name="Salamov A.A."/>
            <person name="Labutti K."/>
            <person name="Zhao Z."/>
            <person name="Chiniquy J."/>
            <person name="Barry K."/>
            <person name="Brewer H.M."/>
            <person name="Purvine S.O."/>
            <person name="Wright A.T."/>
            <person name="Boxma B."/>
            <person name="Van Alen T."/>
            <person name="Hackstein J.H."/>
            <person name="Baker S.E."/>
            <person name="Grigoriev I.V."/>
            <person name="O'Malley M.A."/>
        </authorList>
    </citation>
    <scope>NUCLEOTIDE SEQUENCE [LARGE SCALE GENOMIC DNA]</scope>
    <source>
        <strain evidence="1 2">S4</strain>
    </source>
</reference>
<sequence>MVIKLNAKSYNSNSFNVLVNTDFIFEHKLKCIENVFIKPITEVDSIEIQLTLLPKSTVNKENIYIPNWIFKYWKNENINITNNLEVVIEIIKDDNISTCDIVTINKVSNNIFFPTIIENTLNGIFINIKWLNKIN</sequence>
<reference evidence="1 2" key="2">
    <citation type="submission" date="2016-08" db="EMBL/GenBank/DDBJ databases">
        <title>Pervasive Adenine N6-methylation of Active Genes in Fungi.</title>
        <authorList>
            <consortium name="DOE Joint Genome Institute"/>
            <person name="Mondo S.J."/>
            <person name="Dannebaum R.O."/>
            <person name="Kuo R.C."/>
            <person name="Labutti K."/>
            <person name="Haridas S."/>
            <person name="Kuo A."/>
            <person name="Salamov A."/>
            <person name="Ahrendt S.R."/>
            <person name="Lipzen A."/>
            <person name="Sullivan W."/>
            <person name="Andreopoulos W.B."/>
            <person name="Clum A."/>
            <person name="Lindquist E."/>
            <person name="Daum C."/>
            <person name="Ramamoorthy G.K."/>
            <person name="Gryganskyi A."/>
            <person name="Culley D."/>
            <person name="Magnuson J.K."/>
            <person name="James T.Y."/>
            <person name="O'Malley M.A."/>
            <person name="Stajich J.E."/>
            <person name="Spatafora J.W."/>
            <person name="Visel A."/>
            <person name="Grigoriev I.V."/>
        </authorList>
    </citation>
    <scope>NUCLEOTIDE SEQUENCE [LARGE SCALE GENOMIC DNA]</scope>
    <source>
        <strain evidence="1 2">S4</strain>
    </source>
</reference>
<proteinExistence type="predicted"/>
<evidence type="ECO:0000313" key="1">
    <source>
        <dbReference type="EMBL" id="ORX64378.1"/>
    </source>
</evidence>
<evidence type="ECO:0000313" key="2">
    <source>
        <dbReference type="Proteomes" id="UP000193944"/>
    </source>
</evidence>
<keyword evidence="2" id="KW-1185">Reference proteome</keyword>
<accession>A0A1Y1VSW3</accession>
<dbReference type="EMBL" id="MCFG01000530">
    <property type="protein sequence ID" value="ORX64378.1"/>
    <property type="molecule type" value="Genomic_DNA"/>
</dbReference>